<dbReference type="Pfam" id="PF01548">
    <property type="entry name" value="DEDD_Tnp_IS110"/>
    <property type="match status" value="1"/>
</dbReference>
<reference evidence="3" key="1">
    <citation type="journal article" date="2019" name="Int. J. Syst. Evol. Microbiol.">
        <title>The Global Catalogue of Microorganisms (GCM) 10K type strain sequencing project: providing services to taxonomists for standard genome sequencing and annotation.</title>
        <authorList>
            <consortium name="The Broad Institute Genomics Platform"/>
            <consortium name="The Broad Institute Genome Sequencing Center for Infectious Disease"/>
            <person name="Wu L."/>
            <person name="Ma J."/>
        </authorList>
    </citation>
    <scope>NUCLEOTIDE SEQUENCE [LARGE SCALE GENOMIC DNA]</scope>
    <source>
        <strain evidence="3">CCUG 59189</strain>
    </source>
</reference>
<accession>A0ABW3RZD0</accession>
<sequence length="130" mass="14955">MDVHQETVVACLFKGALDKKPIPIFAEFGTTTKELCKLQDWLADHECKEVVMESTGVLWKPIWNVLESTCELVVANARHVKNMPGRKTDMKDAQWLASLHRCGLIKGSMIPPEHIRDLRDLTRYRRKLVQ</sequence>
<dbReference type="EMBL" id="JBHTLM010000008">
    <property type="protein sequence ID" value="MFD1177080.1"/>
    <property type="molecule type" value="Genomic_DNA"/>
</dbReference>
<protein>
    <submittedName>
        <fullName evidence="2">Transposase</fullName>
    </submittedName>
</protein>
<dbReference type="InterPro" id="IPR047650">
    <property type="entry name" value="Transpos_IS110"/>
</dbReference>
<dbReference type="Proteomes" id="UP001597262">
    <property type="component" value="Unassembled WGS sequence"/>
</dbReference>
<feature type="domain" description="Transposase IS110-like N-terminal" evidence="1">
    <location>
        <begin position="1"/>
        <end position="130"/>
    </location>
</feature>
<dbReference type="PANTHER" id="PTHR33055">
    <property type="entry name" value="TRANSPOSASE FOR INSERTION SEQUENCE ELEMENT IS1111A"/>
    <property type="match status" value="1"/>
</dbReference>
<feature type="non-terminal residue" evidence="2">
    <location>
        <position position="130"/>
    </location>
</feature>
<evidence type="ECO:0000259" key="1">
    <source>
        <dbReference type="Pfam" id="PF01548"/>
    </source>
</evidence>
<evidence type="ECO:0000313" key="3">
    <source>
        <dbReference type="Proteomes" id="UP001597262"/>
    </source>
</evidence>
<dbReference type="PANTHER" id="PTHR33055:SF15">
    <property type="entry name" value="TRANSPOSASE-RELATED"/>
    <property type="match status" value="1"/>
</dbReference>
<keyword evidence="3" id="KW-1185">Reference proteome</keyword>
<evidence type="ECO:0000313" key="2">
    <source>
        <dbReference type="EMBL" id="MFD1177080.1"/>
    </source>
</evidence>
<organism evidence="2 3">
    <name type="scientific">Paenibacillus puldeungensis</name>
    <dbReference type="NCBI Taxonomy" id="696536"/>
    <lineage>
        <taxon>Bacteria</taxon>
        <taxon>Bacillati</taxon>
        <taxon>Bacillota</taxon>
        <taxon>Bacilli</taxon>
        <taxon>Bacillales</taxon>
        <taxon>Paenibacillaceae</taxon>
        <taxon>Paenibacillus</taxon>
    </lineage>
</organism>
<comment type="caution">
    <text evidence="2">The sequence shown here is derived from an EMBL/GenBank/DDBJ whole genome shotgun (WGS) entry which is preliminary data.</text>
</comment>
<name>A0ABW3RZD0_9BACL</name>
<dbReference type="InterPro" id="IPR002525">
    <property type="entry name" value="Transp_IS110-like_N"/>
</dbReference>
<gene>
    <name evidence="2" type="ORF">ACFQ3W_12365</name>
</gene>
<proteinExistence type="predicted"/>